<organism evidence="2 3">
    <name type="scientific">Symbiodinium necroappetens</name>
    <dbReference type="NCBI Taxonomy" id="1628268"/>
    <lineage>
        <taxon>Eukaryota</taxon>
        <taxon>Sar</taxon>
        <taxon>Alveolata</taxon>
        <taxon>Dinophyceae</taxon>
        <taxon>Suessiales</taxon>
        <taxon>Symbiodiniaceae</taxon>
        <taxon>Symbiodinium</taxon>
    </lineage>
</organism>
<feature type="compositionally biased region" description="Basic residues" evidence="1">
    <location>
        <begin position="383"/>
        <end position="394"/>
    </location>
</feature>
<dbReference type="Proteomes" id="UP000601435">
    <property type="component" value="Unassembled WGS sequence"/>
</dbReference>
<evidence type="ECO:0000313" key="3">
    <source>
        <dbReference type="Proteomes" id="UP000601435"/>
    </source>
</evidence>
<dbReference type="InterPro" id="IPR032675">
    <property type="entry name" value="LRR_dom_sf"/>
</dbReference>
<dbReference type="OrthoDB" id="428109at2759"/>
<dbReference type="Gene3D" id="3.80.10.10">
    <property type="entry name" value="Ribonuclease Inhibitor"/>
    <property type="match status" value="1"/>
</dbReference>
<evidence type="ECO:0000256" key="1">
    <source>
        <dbReference type="SAM" id="MobiDB-lite"/>
    </source>
</evidence>
<feature type="non-terminal residue" evidence="2">
    <location>
        <position position="394"/>
    </location>
</feature>
<keyword evidence="3" id="KW-1185">Reference proteome</keyword>
<sequence>LAQQALVASNADFSCWADFRGTCLQDSDAAELLGCLGNLRVARLWLASNSLTQKSAGRLRDFVQRAEGLRDLDLACNDLDDEAVFGLISALATRKRYQRWLYLAGNQVRNPPALLERLRRAGVHVCLDEASSDLPSDGDHICLPYFCFQSPDTVDRDPGLEKPGEAKQIHTELEEERAVPSLSAKASKDVTSALRTLRTIIPPSDPEQTPLLPQTLPQTVRPEALPQSVPLADAIFPIPALSQFGQVNGFHMAPEPFFLGQAMSTTTPTPLMNPLMTPLQVPELNGMPPPPPPVPPLNTTCATPRTPPLPLDLFTDLHAGGLAGLTSGSIAPTLVNMPGAFTSPAMATAPNGCHPAPGDLAMAFGAVDAESGRTEVGEAPWKSQRRRARKPGVS</sequence>
<protein>
    <submittedName>
        <fullName evidence="2">Uncharacterized protein</fullName>
    </submittedName>
</protein>
<dbReference type="SUPFAM" id="SSF52047">
    <property type="entry name" value="RNI-like"/>
    <property type="match status" value="1"/>
</dbReference>
<accession>A0A813B8I4</accession>
<comment type="caution">
    <text evidence="2">The sequence shown here is derived from an EMBL/GenBank/DDBJ whole genome shotgun (WGS) entry which is preliminary data.</text>
</comment>
<feature type="region of interest" description="Disordered" evidence="1">
    <location>
        <begin position="370"/>
        <end position="394"/>
    </location>
</feature>
<name>A0A813B8I4_9DINO</name>
<dbReference type="AlphaFoldDB" id="A0A813B8I4"/>
<evidence type="ECO:0000313" key="2">
    <source>
        <dbReference type="EMBL" id="CAE7894676.1"/>
    </source>
</evidence>
<reference evidence="2" key="1">
    <citation type="submission" date="2021-02" db="EMBL/GenBank/DDBJ databases">
        <authorList>
            <person name="Dougan E. K."/>
            <person name="Rhodes N."/>
            <person name="Thang M."/>
            <person name="Chan C."/>
        </authorList>
    </citation>
    <scope>NUCLEOTIDE SEQUENCE</scope>
</reference>
<dbReference type="EMBL" id="CAJNJA010068408">
    <property type="protein sequence ID" value="CAE7894676.1"/>
    <property type="molecule type" value="Genomic_DNA"/>
</dbReference>
<proteinExistence type="predicted"/>
<gene>
    <name evidence="2" type="ORF">SNEC2469_LOCUS29902</name>
</gene>